<dbReference type="InterPro" id="IPR013471">
    <property type="entry name" value="RNase_Z/BN"/>
</dbReference>
<dbReference type="EMBL" id="FQZO01000004">
    <property type="protein sequence ID" value="SHJ35483.1"/>
    <property type="molecule type" value="Genomic_DNA"/>
</dbReference>
<evidence type="ECO:0000256" key="1">
    <source>
        <dbReference type="ARBA" id="ARBA00011738"/>
    </source>
</evidence>
<comment type="similarity">
    <text evidence="8">Belongs to the RNase Z family.</text>
</comment>
<dbReference type="PANTHER" id="PTHR46018">
    <property type="entry name" value="ZINC PHOSPHODIESTERASE ELAC PROTEIN 1"/>
    <property type="match status" value="1"/>
</dbReference>
<accession>A0A1M6IM81</accession>
<dbReference type="PANTHER" id="PTHR46018:SF2">
    <property type="entry name" value="ZINC PHOSPHODIESTERASE ELAC PROTEIN 1"/>
    <property type="match status" value="1"/>
</dbReference>
<evidence type="ECO:0000313" key="9">
    <source>
        <dbReference type="EMBL" id="SHJ35483.1"/>
    </source>
</evidence>
<feature type="binding site" evidence="8">
    <location>
        <position position="63"/>
    </location>
    <ligand>
        <name>Zn(2+)</name>
        <dbReference type="ChEBI" id="CHEBI:29105"/>
        <label>1</label>
        <note>catalytic</note>
    </ligand>
</feature>
<organism evidence="9 10">
    <name type="scientific">Clostridium amylolyticum</name>
    <dbReference type="NCBI Taxonomy" id="1121298"/>
    <lineage>
        <taxon>Bacteria</taxon>
        <taxon>Bacillati</taxon>
        <taxon>Bacillota</taxon>
        <taxon>Clostridia</taxon>
        <taxon>Eubacteriales</taxon>
        <taxon>Clostridiaceae</taxon>
        <taxon>Clostridium</taxon>
    </lineage>
</organism>
<comment type="function">
    <text evidence="8">Zinc phosphodiesterase, which displays some tRNA 3'-processing endonuclease activity. Probably involved in tRNA maturation, by removing a 3'-trailer from precursor tRNA.</text>
</comment>
<keyword evidence="6 8" id="KW-0378">Hydrolase</keyword>
<evidence type="ECO:0000256" key="4">
    <source>
        <dbReference type="ARBA" id="ARBA00022723"/>
    </source>
</evidence>
<feature type="binding site" evidence="8">
    <location>
        <position position="162"/>
    </location>
    <ligand>
        <name>Zn(2+)</name>
        <dbReference type="ChEBI" id="CHEBI:29105"/>
        <label>1</label>
        <note>catalytic</note>
    </ligand>
</feature>
<dbReference type="CDD" id="cd07717">
    <property type="entry name" value="RNaseZ_ZiPD-like_MBL-fold"/>
    <property type="match status" value="1"/>
</dbReference>
<evidence type="ECO:0000256" key="8">
    <source>
        <dbReference type="HAMAP-Rule" id="MF_01818"/>
    </source>
</evidence>
<evidence type="ECO:0000256" key="6">
    <source>
        <dbReference type="ARBA" id="ARBA00022801"/>
    </source>
</evidence>
<feature type="binding site" evidence="8">
    <location>
        <position position="61"/>
    </location>
    <ligand>
        <name>Zn(2+)</name>
        <dbReference type="ChEBI" id="CHEBI:29105"/>
        <label>1</label>
        <note>catalytic</note>
    </ligand>
</feature>
<protein>
    <recommendedName>
        <fullName evidence="8">Ribonuclease Z</fullName>
        <shortName evidence="8">RNase Z</shortName>
        <ecNumber evidence="8">3.1.26.11</ecNumber>
    </recommendedName>
    <alternativeName>
        <fullName evidence="8">tRNA 3 endonuclease</fullName>
    </alternativeName>
    <alternativeName>
        <fullName evidence="8">tRNase Z</fullName>
    </alternativeName>
</protein>
<evidence type="ECO:0000256" key="2">
    <source>
        <dbReference type="ARBA" id="ARBA00022694"/>
    </source>
</evidence>
<dbReference type="InterPro" id="IPR036866">
    <property type="entry name" value="RibonucZ/Hydroxyglut_hydro"/>
</dbReference>
<comment type="cofactor">
    <cofactor evidence="8">
        <name>Zn(2+)</name>
        <dbReference type="ChEBI" id="CHEBI:29105"/>
    </cofactor>
    <text evidence="8">Binds 2 Zn(2+) ions.</text>
</comment>
<feature type="binding site" evidence="8">
    <location>
        <position position="289"/>
    </location>
    <ligand>
        <name>Zn(2+)</name>
        <dbReference type="ChEBI" id="CHEBI:29105"/>
        <label>2</label>
        <note>catalytic</note>
    </ligand>
</feature>
<dbReference type="RefSeq" id="WP_073008031.1">
    <property type="nucleotide sequence ID" value="NZ_FQZO01000004.1"/>
</dbReference>
<dbReference type="Gene3D" id="3.60.15.10">
    <property type="entry name" value="Ribonuclease Z/Hydroxyacylglutathione hydrolase-like"/>
    <property type="match status" value="1"/>
</dbReference>
<keyword evidence="4 8" id="KW-0479">Metal-binding</keyword>
<dbReference type="AlphaFoldDB" id="A0A1M6IM81"/>
<dbReference type="NCBIfam" id="NF000801">
    <property type="entry name" value="PRK00055.1-3"/>
    <property type="match status" value="1"/>
</dbReference>
<keyword evidence="7 8" id="KW-0862">Zinc</keyword>
<evidence type="ECO:0000256" key="7">
    <source>
        <dbReference type="ARBA" id="ARBA00022833"/>
    </source>
</evidence>
<feature type="binding site" evidence="8">
    <location>
        <position position="230"/>
    </location>
    <ligand>
        <name>Zn(2+)</name>
        <dbReference type="ChEBI" id="CHEBI:29105"/>
        <label>2</label>
        <note>catalytic</note>
    </ligand>
</feature>
<dbReference type="GO" id="GO:0042781">
    <property type="term" value="F:3'-tRNA processing endoribonuclease activity"/>
    <property type="evidence" value="ECO:0007669"/>
    <property type="project" value="UniProtKB-UniRule"/>
</dbReference>
<evidence type="ECO:0000313" key="10">
    <source>
        <dbReference type="Proteomes" id="UP000184080"/>
    </source>
</evidence>
<dbReference type="SUPFAM" id="SSF56281">
    <property type="entry name" value="Metallo-hydrolase/oxidoreductase"/>
    <property type="match status" value="1"/>
</dbReference>
<comment type="catalytic activity">
    <reaction evidence="8">
        <text>Endonucleolytic cleavage of RNA, removing extra 3' nucleotides from tRNA precursor, generating 3' termini of tRNAs. A 3'-hydroxy group is left at the tRNA terminus and a 5'-phosphoryl group is left at the trailer molecule.</text>
        <dbReference type="EC" id="3.1.26.11"/>
    </reaction>
</comment>
<gene>
    <name evidence="8" type="primary">rnz</name>
    <name evidence="9" type="ORF">SAMN05444401_2885</name>
</gene>
<name>A0A1M6IM81_9CLOT</name>
<evidence type="ECO:0000256" key="3">
    <source>
        <dbReference type="ARBA" id="ARBA00022722"/>
    </source>
</evidence>
<evidence type="ECO:0000256" key="5">
    <source>
        <dbReference type="ARBA" id="ARBA00022759"/>
    </source>
</evidence>
<dbReference type="NCBIfam" id="TIGR02651">
    <property type="entry name" value="RNase_Z"/>
    <property type="match status" value="1"/>
</dbReference>
<dbReference type="HAMAP" id="MF_01818">
    <property type="entry name" value="RNase_Z_BN"/>
    <property type="match status" value="1"/>
</dbReference>
<keyword evidence="5 8" id="KW-0255">Endonuclease</keyword>
<reference evidence="9 10" key="1">
    <citation type="submission" date="2016-11" db="EMBL/GenBank/DDBJ databases">
        <authorList>
            <person name="Jaros S."/>
            <person name="Januszkiewicz K."/>
            <person name="Wedrychowicz H."/>
        </authorList>
    </citation>
    <scope>NUCLEOTIDE SEQUENCE [LARGE SCALE GENOMIC DNA]</scope>
    <source>
        <strain evidence="9 10">DSM 21864</strain>
    </source>
</reference>
<dbReference type="EC" id="3.1.26.11" evidence="8"/>
<feature type="active site" description="Proton acceptor" evidence="8">
    <location>
        <position position="65"/>
    </location>
</feature>
<sequence>MVDLALLGCGGGMPMPNRFLSALLINYRGRKILIDCGEGTQVSMKMLGWGFKSIDVIAITHGHGDHTVGLPGLLATIGNSGRTEPVTIIGPEGIREIIRGLRVIVPYLPYDINLIENPIKEIAFNFLEELLYPIALEEDTTENNSNSLIKGELIISTLPLEHSAPCLGYSFYINRRQKFDMEKAETNNVPKCLWNNLQKGQDIEYEGIQYNPSMVLGRGRNGIKLSYITDTRPLNSIVNFIKNSDLFICEGTYGSDEDLHKAIKNKHMTFSEAAKLAYDGNVKELILTHFSPAMTEPEEYVNNAKNIYKNIIIGKDRMIKTLKFLD</sequence>
<dbReference type="Proteomes" id="UP000184080">
    <property type="component" value="Unassembled WGS sequence"/>
</dbReference>
<dbReference type="OrthoDB" id="9800940at2"/>
<proteinExistence type="inferred from homology"/>
<comment type="subunit">
    <text evidence="1 8">Homodimer.</text>
</comment>
<dbReference type="STRING" id="1121298.SAMN05444401_2885"/>
<keyword evidence="2 8" id="KW-0819">tRNA processing</keyword>
<keyword evidence="3 8" id="KW-0540">Nuclease</keyword>
<feature type="binding site" evidence="8">
    <location>
        <position position="230"/>
    </location>
    <ligand>
        <name>Zn(2+)</name>
        <dbReference type="ChEBI" id="CHEBI:29105"/>
        <label>1</label>
        <note>catalytic</note>
    </ligand>
</feature>
<feature type="binding site" evidence="8">
    <location>
        <position position="66"/>
    </location>
    <ligand>
        <name>Zn(2+)</name>
        <dbReference type="ChEBI" id="CHEBI:29105"/>
        <label>2</label>
        <note>catalytic</note>
    </ligand>
</feature>
<feature type="binding site" evidence="8">
    <location>
        <position position="65"/>
    </location>
    <ligand>
        <name>Zn(2+)</name>
        <dbReference type="ChEBI" id="CHEBI:29105"/>
        <label>2</label>
        <note>catalytic</note>
    </ligand>
</feature>
<dbReference type="GO" id="GO:0008270">
    <property type="term" value="F:zinc ion binding"/>
    <property type="evidence" value="ECO:0007669"/>
    <property type="project" value="UniProtKB-UniRule"/>
</dbReference>
<keyword evidence="10" id="KW-1185">Reference proteome</keyword>
<dbReference type="Pfam" id="PF23023">
    <property type="entry name" value="Anti-Pycsar_Apyc1"/>
    <property type="match status" value="1"/>
</dbReference>